<dbReference type="Gene3D" id="6.10.250.3440">
    <property type="match status" value="1"/>
</dbReference>
<gene>
    <name evidence="2" type="ORF">B0T18DRAFT_326329</name>
</gene>
<dbReference type="InterPro" id="IPR042831">
    <property type="entry name" value="Ribosomal_mL40_fung"/>
</dbReference>
<evidence type="ECO:0000313" key="3">
    <source>
        <dbReference type="Proteomes" id="UP001172155"/>
    </source>
</evidence>
<comment type="caution">
    <text evidence="2">The sequence shown here is derived from an EMBL/GenBank/DDBJ whole genome shotgun (WGS) entry which is preliminary data.</text>
</comment>
<sequence>MTSLLCSLTTRLGYLTLRPSALPSTTRRLTTTPPLLATVVKRDKKALVPKKSSTSGAKHKGPHPNSPAASAGSVAKRNKKGGRVVERDPKIINMLTTLASLSPKRIPPPLRMARNRHLRHWTIHRGWLLFRRRQREARERVLMRQHASMSAACEALRLSDGPGTRPTGYLYRVAMEKKGLYGLRGVPIEYARAQVDTPPREAWNHEWKAEEAR</sequence>
<proteinExistence type="predicted"/>
<dbReference type="GO" id="GO:0005739">
    <property type="term" value="C:mitochondrion"/>
    <property type="evidence" value="ECO:0007669"/>
    <property type="project" value="GOC"/>
</dbReference>
<accession>A0AA40EW79</accession>
<feature type="region of interest" description="Disordered" evidence="1">
    <location>
        <begin position="42"/>
        <end position="86"/>
    </location>
</feature>
<name>A0AA40EW79_9PEZI</name>
<dbReference type="PANTHER" id="PTHR39150:SF1">
    <property type="entry name" value="LARGE RIBOSOMAL SUBUNIT PROTEIN ML40"/>
    <property type="match status" value="1"/>
</dbReference>
<organism evidence="2 3">
    <name type="scientific">Schizothecium vesticola</name>
    <dbReference type="NCBI Taxonomy" id="314040"/>
    <lineage>
        <taxon>Eukaryota</taxon>
        <taxon>Fungi</taxon>
        <taxon>Dikarya</taxon>
        <taxon>Ascomycota</taxon>
        <taxon>Pezizomycotina</taxon>
        <taxon>Sordariomycetes</taxon>
        <taxon>Sordariomycetidae</taxon>
        <taxon>Sordariales</taxon>
        <taxon>Schizotheciaceae</taxon>
        <taxon>Schizothecium</taxon>
    </lineage>
</organism>
<evidence type="ECO:0000313" key="2">
    <source>
        <dbReference type="EMBL" id="KAK0746718.1"/>
    </source>
</evidence>
<dbReference type="PANTHER" id="PTHR39150">
    <property type="entry name" value="54S RIBOSOMAL PROTEIN L28, MITOCHONDRIAL"/>
    <property type="match status" value="1"/>
</dbReference>
<dbReference type="EMBL" id="JAUKUD010000004">
    <property type="protein sequence ID" value="KAK0746718.1"/>
    <property type="molecule type" value="Genomic_DNA"/>
</dbReference>
<keyword evidence="3" id="KW-1185">Reference proteome</keyword>
<dbReference type="GO" id="GO:0032543">
    <property type="term" value="P:mitochondrial translation"/>
    <property type="evidence" value="ECO:0007669"/>
    <property type="project" value="InterPro"/>
</dbReference>
<dbReference type="Proteomes" id="UP001172155">
    <property type="component" value="Unassembled WGS sequence"/>
</dbReference>
<dbReference type="GO" id="GO:0003735">
    <property type="term" value="F:structural constituent of ribosome"/>
    <property type="evidence" value="ECO:0007669"/>
    <property type="project" value="InterPro"/>
</dbReference>
<dbReference type="AlphaFoldDB" id="A0AA40EW79"/>
<protein>
    <submittedName>
        <fullName evidence="2">Uncharacterized protein</fullName>
    </submittedName>
</protein>
<reference evidence="2" key="1">
    <citation type="submission" date="2023-06" db="EMBL/GenBank/DDBJ databases">
        <title>Genome-scale phylogeny and comparative genomics of the fungal order Sordariales.</title>
        <authorList>
            <consortium name="Lawrence Berkeley National Laboratory"/>
            <person name="Hensen N."/>
            <person name="Bonometti L."/>
            <person name="Westerberg I."/>
            <person name="Brannstrom I.O."/>
            <person name="Guillou S."/>
            <person name="Cros-Aarteil S."/>
            <person name="Calhoun S."/>
            <person name="Haridas S."/>
            <person name="Kuo A."/>
            <person name="Mondo S."/>
            <person name="Pangilinan J."/>
            <person name="Riley R."/>
            <person name="LaButti K."/>
            <person name="Andreopoulos B."/>
            <person name="Lipzen A."/>
            <person name="Chen C."/>
            <person name="Yanf M."/>
            <person name="Daum C."/>
            <person name="Ng V."/>
            <person name="Clum A."/>
            <person name="Steindorff A."/>
            <person name="Ohm R."/>
            <person name="Martin F."/>
            <person name="Silar P."/>
            <person name="Natvig D."/>
            <person name="Lalanne C."/>
            <person name="Gautier V."/>
            <person name="Ament-velasquez S.L."/>
            <person name="Kruys A."/>
            <person name="Hutchinson M.I."/>
            <person name="Powell A.J."/>
            <person name="Barry K."/>
            <person name="Miller A.N."/>
            <person name="Grigoriev I.V."/>
            <person name="Debuchy R."/>
            <person name="Gladieux P."/>
            <person name="Thoren M.H."/>
            <person name="Johannesson H."/>
        </authorList>
    </citation>
    <scope>NUCLEOTIDE SEQUENCE</scope>
    <source>
        <strain evidence="2">SMH3187-1</strain>
    </source>
</reference>
<evidence type="ECO:0000256" key="1">
    <source>
        <dbReference type="SAM" id="MobiDB-lite"/>
    </source>
</evidence>